<evidence type="ECO:0000313" key="3">
    <source>
        <dbReference type="EMBL" id="KAK7162564.1"/>
    </source>
</evidence>
<feature type="compositionally biased region" description="Polar residues" evidence="1">
    <location>
        <begin position="135"/>
        <end position="147"/>
    </location>
</feature>
<evidence type="ECO:0000256" key="2">
    <source>
        <dbReference type="SAM" id="SignalP"/>
    </source>
</evidence>
<proteinExistence type="predicted"/>
<feature type="region of interest" description="Disordered" evidence="1">
    <location>
        <begin position="75"/>
        <end position="184"/>
    </location>
</feature>
<feature type="signal peptide" evidence="2">
    <location>
        <begin position="1"/>
        <end position="18"/>
    </location>
</feature>
<name>A0AAN9D7E1_9TELE</name>
<evidence type="ECO:0000256" key="1">
    <source>
        <dbReference type="SAM" id="MobiDB-lite"/>
    </source>
</evidence>
<organism evidence="3 4">
    <name type="scientific">Phoxinus phoxinus</name>
    <name type="common">Eurasian minnow</name>
    <dbReference type="NCBI Taxonomy" id="58324"/>
    <lineage>
        <taxon>Eukaryota</taxon>
        <taxon>Metazoa</taxon>
        <taxon>Chordata</taxon>
        <taxon>Craniata</taxon>
        <taxon>Vertebrata</taxon>
        <taxon>Euteleostomi</taxon>
        <taxon>Actinopterygii</taxon>
        <taxon>Neopterygii</taxon>
        <taxon>Teleostei</taxon>
        <taxon>Ostariophysi</taxon>
        <taxon>Cypriniformes</taxon>
        <taxon>Leuciscidae</taxon>
        <taxon>Phoxininae</taxon>
        <taxon>Phoxinus</taxon>
    </lineage>
</organism>
<feature type="compositionally biased region" description="Polar residues" evidence="1">
    <location>
        <begin position="90"/>
        <end position="108"/>
    </location>
</feature>
<feature type="chain" id="PRO_5042854024" description="Secreted protein" evidence="2">
    <location>
        <begin position="19"/>
        <end position="184"/>
    </location>
</feature>
<feature type="compositionally biased region" description="Low complexity" evidence="1">
    <location>
        <begin position="173"/>
        <end position="184"/>
    </location>
</feature>
<sequence length="184" mass="20444">MQIWMWLILSGVFTVTLSYCSGLSLQQKNRTKLLARETDVTDQGQFENGTKVQGVHKKIPGFRTPLDPLSRSFMKTKTDKRRSKTPQKWPGQQGSVEQIVSGESSTFTVIRPGDTGSIDKAQLGESRPMQRPRTKPTSPIDVSTSDRNPTDRARMRGSNKRGQSGGFGLPIDRIGLGRLQRGRG</sequence>
<keyword evidence="2" id="KW-0732">Signal</keyword>
<reference evidence="3 4" key="1">
    <citation type="submission" date="2024-02" db="EMBL/GenBank/DDBJ databases">
        <title>Chromosome-level genome assembly of the Eurasian Minnow (Phoxinus phoxinus).</title>
        <authorList>
            <person name="Oriowo T.O."/>
            <person name="Martin S."/>
            <person name="Stange M."/>
            <person name="Chrysostomakis Y."/>
            <person name="Brown T."/>
            <person name="Winkler S."/>
            <person name="Kukowka S."/>
            <person name="Myers E.W."/>
            <person name="Bohne A."/>
        </authorList>
    </citation>
    <scope>NUCLEOTIDE SEQUENCE [LARGE SCALE GENOMIC DNA]</scope>
    <source>
        <strain evidence="3">ZFMK-TIS-60720</strain>
        <tissue evidence="3">Whole Organism</tissue>
    </source>
</reference>
<protein>
    <recommendedName>
        <fullName evidence="5">Secreted protein</fullName>
    </recommendedName>
</protein>
<dbReference type="AlphaFoldDB" id="A0AAN9D7E1"/>
<dbReference type="Proteomes" id="UP001364617">
    <property type="component" value="Unassembled WGS sequence"/>
</dbReference>
<comment type="caution">
    <text evidence="3">The sequence shown here is derived from an EMBL/GenBank/DDBJ whole genome shotgun (WGS) entry which is preliminary data.</text>
</comment>
<evidence type="ECO:0008006" key="5">
    <source>
        <dbReference type="Google" id="ProtNLM"/>
    </source>
</evidence>
<gene>
    <name evidence="3" type="ORF">R3I93_006788</name>
</gene>
<keyword evidence="4" id="KW-1185">Reference proteome</keyword>
<evidence type="ECO:0000313" key="4">
    <source>
        <dbReference type="Proteomes" id="UP001364617"/>
    </source>
</evidence>
<dbReference type="EMBL" id="JAYKXH010000007">
    <property type="protein sequence ID" value="KAK7162564.1"/>
    <property type="molecule type" value="Genomic_DNA"/>
</dbReference>
<accession>A0AAN9D7E1</accession>